<evidence type="ECO:0000313" key="3">
    <source>
        <dbReference type="EMBL" id="OIZ95776.1"/>
    </source>
</evidence>
<dbReference type="InterPro" id="IPR029058">
    <property type="entry name" value="AB_hydrolase_fold"/>
</dbReference>
<feature type="domain" description="Alpha/beta hydrolase fold-3" evidence="2">
    <location>
        <begin position="68"/>
        <end position="271"/>
    </location>
</feature>
<dbReference type="PANTHER" id="PTHR48081:SF8">
    <property type="entry name" value="ALPHA_BETA HYDROLASE FOLD-3 DOMAIN-CONTAINING PROTEIN-RELATED"/>
    <property type="match status" value="1"/>
</dbReference>
<dbReference type="InterPro" id="IPR013094">
    <property type="entry name" value="AB_hydrolase_3"/>
</dbReference>
<dbReference type="Proteomes" id="UP000183924">
    <property type="component" value="Unassembled WGS sequence"/>
</dbReference>
<evidence type="ECO:0000256" key="1">
    <source>
        <dbReference type="ARBA" id="ARBA00022801"/>
    </source>
</evidence>
<dbReference type="Gene3D" id="3.40.50.1820">
    <property type="entry name" value="alpha/beta hydrolase"/>
    <property type="match status" value="1"/>
</dbReference>
<organism evidence="3 4">
    <name type="scientific">Candidatus Rickettsiella isopodorum</name>
    <dbReference type="NCBI Taxonomy" id="1225476"/>
    <lineage>
        <taxon>Bacteria</taxon>
        <taxon>Pseudomonadati</taxon>
        <taxon>Pseudomonadota</taxon>
        <taxon>Gammaproteobacteria</taxon>
        <taxon>Legionellales</taxon>
        <taxon>Coxiellaceae</taxon>
        <taxon>Rickettsiella</taxon>
    </lineage>
</organism>
<dbReference type="GO" id="GO:0016787">
    <property type="term" value="F:hydrolase activity"/>
    <property type="evidence" value="ECO:0007669"/>
    <property type="project" value="UniProtKB-KW"/>
</dbReference>
<name>A0A1J8NKV6_9COXI</name>
<dbReference type="EMBL" id="LUKY01000029">
    <property type="protein sequence ID" value="OIZ95776.1"/>
    <property type="molecule type" value="Genomic_DNA"/>
</dbReference>
<dbReference type="Pfam" id="PF07859">
    <property type="entry name" value="Abhydrolase_3"/>
    <property type="match status" value="1"/>
</dbReference>
<keyword evidence="1" id="KW-0378">Hydrolase</keyword>
<sequence>MPYKNDKKRLTEHRAFILRMQEREKRSPAKNVKIIIILMSVLLKETSDLFLVIYRSAQLKNPPYPTLLHIRGTGFNASARYYSYITCSHIAEKSGCQVIDLDHHLAPENPFPRPFNDVYAAYKSIIFHANFMQIDVNKIAISGYSSGGNLAALMTIQAKKDKLPVALQILISPILDLSRSLKKYVKLENKDSFPNSLVDWFIELYLQNNFNAYYAPEISPFWSNSLISLPPTYFLFGEYDRFRSDSEVFYDKLNQLGLWTYKYSFKEENHSLFWRNIQAIETISTQLKMGFNLMKIPRLLFSNFSNEAPSLKFKFFAKENNDKFEFFRKKSSICLSK</sequence>
<accession>A0A1J8NKV6</accession>
<gene>
    <name evidence="3" type="ORF">A1D18_01195</name>
</gene>
<protein>
    <recommendedName>
        <fullName evidence="2">Alpha/beta hydrolase fold-3 domain-containing protein</fullName>
    </recommendedName>
</protein>
<dbReference type="SUPFAM" id="SSF53474">
    <property type="entry name" value="alpha/beta-Hydrolases"/>
    <property type="match status" value="1"/>
</dbReference>
<dbReference type="RefSeq" id="WP_071661999.1">
    <property type="nucleotide sequence ID" value="NZ_LUKY01000029.1"/>
</dbReference>
<evidence type="ECO:0000313" key="4">
    <source>
        <dbReference type="Proteomes" id="UP000183924"/>
    </source>
</evidence>
<evidence type="ECO:0000259" key="2">
    <source>
        <dbReference type="Pfam" id="PF07859"/>
    </source>
</evidence>
<keyword evidence="4" id="KW-1185">Reference proteome</keyword>
<dbReference type="AlphaFoldDB" id="A0A1J8NKV6"/>
<proteinExistence type="predicted"/>
<comment type="caution">
    <text evidence="3">The sequence shown here is derived from an EMBL/GenBank/DDBJ whole genome shotgun (WGS) entry which is preliminary data.</text>
</comment>
<dbReference type="STRING" id="1225476.A1D18_01195"/>
<dbReference type="OrthoDB" id="9806180at2"/>
<dbReference type="PANTHER" id="PTHR48081">
    <property type="entry name" value="AB HYDROLASE SUPERFAMILY PROTEIN C4A8.06C"/>
    <property type="match status" value="1"/>
</dbReference>
<reference evidence="3 4" key="1">
    <citation type="submission" date="2016-03" db="EMBL/GenBank/DDBJ databases">
        <title>Comparative genomics of Rickettsiella.</title>
        <authorList>
            <person name="Chandler C."/>
            <person name="Wang Y."/>
        </authorList>
    </citation>
    <scope>NUCLEOTIDE SEQUENCE [LARGE SCALE GENOMIC DNA]</scope>
    <source>
        <strain evidence="3 4">RCFS May 2013</strain>
    </source>
</reference>
<dbReference type="InterPro" id="IPR050300">
    <property type="entry name" value="GDXG_lipolytic_enzyme"/>
</dbReference>